<sequence length="128" mass="14083">MSNIPSVATPRFFVGETGETSGTRYTVALEIADQPVKASRRDVRCVSAIVMRNGEPLLDAEVSVGFHPLHAPKMQHAGWQPSELLLAHDHHPQSRPEQLHGSLTLQAGVYEVEVTVNREARTGFTLDM</sequence>
<organism evidence="1 2">
    <name type="scientific">Hydrocarboniphaga effusa AP103</name>
    <dbReference type="NCBI Taxonomy" id="1172194"/>
    <lineage>
        <taxon>Bacteria</taxon>
        <taxon>Pseudomonadati</taxon>
        <taxon>Pseudomonadota</taxon>
        <taxon>Gammaproteobacteria</taxon>
        <taxon>Nevskiales</taxon>
        <taxon>Nevskiaceae</taxon>
        <taxon>Hydrocarboniphaga</taxon>
    </lineage>
</organism>
<dbReference type="RefSeq" id="WP_007185708.1">
    <property type="nucleotide sequence ID" value="NZ_AKGD01000002.1"/>
</dbReference>
<protein>
    <submittedName>
        <fullName evidence="1">Uncharacterized protein</fullName>
    </submittedName>
</protein>
<evidence type="ECO:0000313" key="1">
    <source>
        <dbReference type="EMBL" id="EIT69185.1"/>
    </source>
</evidence>
<dbReference type="EMBL" id="AKGD01000002">
    <property type="protein sequence ID" value="EIT69185.1"/>
    <property type="molecule type" value="Genomic_DNA"/>
</dbReference>
<comment type="caution">
    <text evidence="1">The sequence shown here is derived from an EMBL/GenBank/DDBJ whole genome shotgun (WGS) entry which is preliminary data.</text>
</comment>
<dbReference type="AlphaFoldDB" id="I8T5I1"/>
<gene>
    <name evidence="1" type="ORF">WQQ_27670</name>
</gene>
<dbReference type="Proteomes" id="UP000003704">
    <property type="component" value="Unassembled WGS sequence"/>
</dbReference>
<reference evidence="1 2" key="1">
    <citation type="journal article" date="2012" name="J. Bacteriol.">
        <title>Genome Sequence of n-Alkane-Degrading Hydrocarboniphaga effusa Strain AP103T (ATCC BAA-332T).</title>
        <authorList>
            <person name="Chang H.K."/>
            <person name="Zylstra G.J."/>
            <person name="Chae J.C."/>
        </authorList>
    </citation>
    <scope>NUCLEOTIDE SEQUENCE [LARGE SCALE GENOMIC DNA]</scope>
    <source>
        <strain evidence="1 2">AP103</strain>
    </source>
</reference>
<keyword evidence="2" id="KW-1185">Reference proteome</keyword>
<name>I8T5I1_9GAMM</name>
<dbReference type="OrthoDB" id="9889925at2"/>
<evidence type="ECO:0000313" key="2">
    <source>
        <dbReference type="Proteomes" id="UP000003704"/>
    </source>
</evidence>
<accession>I8T5I1</accession>
<dbReference type="STRING" id="1172194.WQQ_27670"/>
<proteinExistence type="predicted"/>